<evidence type="ECO:0000259" key="1">
    <source>
        <dbReference type="PROSITE" id="PS51677"/>
    </source>
</evidence>
<dbReference type="GO" id="GO:0005975">
    <property type="term" value="P:carbohydrate metabolic process"/>
    <property type="evidence" value="ECO:0007669"/>
    <property type="project" value="InterPro"/>
</dbReference>
<feature type="domain" description="NodB homology" evidence="1">
    <location>
        <begin position="14"/>
        <end position="275"/>
    </location>
</feature>
<accession>A0A149VY85</accession>
<dbReference type="AlphaFoldDB" id="A0A149VY85"/>
<evidence type="ECO:0000313" key="2">
    <source>
        <dbReference type="EMBL" id="KXW58189.1"/>
    </source>
</evidence>
<dbReference type="InterPro" id="IPR011330">
    <property type="entry name" value="Glyco_hydro/deAcase_b/a-brl"/>
</dbReference>
<organism evidence="2 3">
    <name type="scientific">Ferrovum myxofaciens</name>
    <dbReference type="NCBI Taxonomy" id="416213"/>
    <lineage>
        <taxon>Bacteria</taxon>
        <taxon>Pseudomonadati</taxon>
        <taxon>Pseudomonadota</taxon>
        <taxon>Betaproteobacteria</taxon>
        <taxon>Ferrovales</taxon>
        <taxon>Ferrovaceae</taxon>
        <taxon>Ferrovum</taxon>
    </lineage>
</organism>
<dbReference type="Gene3D" id="3.20.20.370">
    <property type="entry name" value="Glycoside hydrolase/deacetylase"/>
    <property type="match status" value="1"/>
</dbReference>
<proteinExistence type="predicted"/>
<comment type="caution">
    <text evidence="2">The sequence shown here is derived from an EMBL/GenBank/DDBJ whole genome shotgun (WGS) entry which is preliminary data.</text>
</comment>
<dbReference type="PATRIC" id="fig|1789004.3.peg.1274"/>
<sequence>MPSGEKVSIVSPMRLLALKVDVDTLRGTRTGVPALVELLRAEQAQATFLFSLGPDHTGRALKRVFRPGFLGKVKRTSVLEHYGLRTLLYGTLLPGPDIGLKTAPILRAVAAAGFEVGIHTWDHTAWQDNLHQRPPAWGRAQLGLACARFKKIFGEAPHVHGAAGWQMTEDALRWLDEQHFKWASDGRGQGPFRPLLGDHPARCLQLPTTLPTLDELIGLEGVDVSTVASKLLALTQEDPPLGHVFTLHAELEGQRLRPVFQELLRGWKTQGYQLVSLAQMASAMEFHPLPSCPMIQGSLPGRSGTLALQGTAR</sequence>
<gene>
    <name evidence="2" type="primary">arnD</name>
    <name evidence="2" type="ORF">FEMY_12540</name>
</gene>
<keyword evidence="3" id="KW-1185">Reference proteome</keyword>
<dbReference type="GO" id="GO:0016810">
    <property type="term" value="F:hydrolase activity, acting on carbon-nitrogen (but not peptide) bonds"/>
    <property type="evidence" value="ECO:0007669"/>
    <property type="project" value="InterPro"/>
</dbReference>
<keyword evidence="2" id="KW-0378">Hydrolase</keyword>
<reference evidence="2 3" key="1">
    <citation type="submission" date="2016-01" db="EMBL/GenBank/DDBJ databases">
        <title>Genome sequence of the acidophilic iron oxidising Ferrovum strain Z-31.</title>
        <authorList>
            <person name="Poehlein A."/>
            <person name="Ullrich S.R."/>
            <person name="Schloemann M."/>
            <person name="Muehling M."/>
            <person name="Daniel R."/>
        </authorList>
    </citation>
    <scope>NUCLEOTIDE SEQUENCE [LARGE SCALE GENOMIC DNA]</scope>
    <source>
        <strain evidence="2 3">Z-31</strain>
    </source>
</reference>
<dbReference type="Pfam" id="PF01522">
    <property type="entry name" value="Polysacc_deac_1"/>
    <property type="match status" value="1"/>
</dbReference>
<dbReference type="Proteomes" id="UP000075653">
    <property type="component" value="Unassembled WGS sequence"/>
</dbReference>
<dbReference type="SUPFAM" id="SSF88713">
    <property type="entry name" value="Glycoside hydrolase/deacetylase"/>
    <property type="match status" value="1"/>
</dbReference>
<evidence type="ECO:0000313" key="3">
    <source>
        <dbReference type="Proteomes" id="UP000075653"/>
    </source>
</evidence>
<dbReference type="EC" id="3.5.1.-" evidence="2"/>
<protein>
    <submittedName>
        <fullName evidence="2">Putative 4-deoxy-4-formamido-L-arabinose-phosphoundecaprenol deformylase ArnD</fullName>
        <ecNumber evidence="2">3.5.1.-</ecNumber>
    </submittedName>
</protein>
<name>A0A149VY85_9PROT</name>
<dbReference type="STRING" id="1789004.FEMY_12540"/>
<dbReference type="PROSITE" id="PS51677">
    <property type="entry name" value="NODB"/>
    <property type="match status" value="1"/>
</dbReference>
<dbReference type="EMBL" id="LRRD01000021">
    <property type="protein sequence ID" value="KXW58189.1"/>
    <property type="molecule type" value="Genomic_DNA"/>
</dbReference>
<dbReference type="InterPro" id="IPR002509">
    <property type="entry name" value="NODB_dom"/>
</dbReference>